<evidence type="ECO:0000313" key="1">
    <source>
        <dbReference type="EMBL" id="MDC4238983.1"/>
    </source>
</evidence>
<dbReference type="InterPro" id="IPR027972">
    <property type="entry name" value="DUF4489"/>
</dbReference>
<dbReference type="Pfam" id="PF14879">
    <property type="entry name" value="DUF4489"/>
    <property type="match status" value="1"/>
</dbReference>
<organism evidence="1 2">
    <name type="scientific">Clostridium tertium</name>
    <dbReference type="NCBI Taxonomy" id="1559"/>
    <lineage>
        <taxon>Bacteria</taxon>
        <taxon>Bacillati</taxon>
        <taxon>Bacillota</taxon>
        <taxon>Clostridia</taxon>
        <taxon>Eubacteriales</taxon>
        <taxon>Clostridiaceae</taxon>
        <taxon>Clostridium</taxon>
    </lineage>
</organism>
<comment type="caution">
    <text evidence="1">The sequence shown here is derived from an EMBL/GenBank/DDBJ whole genome shotgun (WGS) entry which is preliminary data.</text>
</comment>
<keyword evidence="2" id="KW-1185">Reference proteome</keyword>
<evidence type="ECO:0000313" key="2">
    <source>
        <dbReference type="Proteomes" id="UP001141183"/>
    </source>
</evidence>
<name>A0A9X3XGW7_9CLOT</name>
<proteinExistence type="predicted"/>
<sequence>MNSMSRRYQEQYRRDCEKDYRKDYEREEEKCPTIIKCGCPSSTPLPVVAAAATTTITLASLTVDTSCICDPVIKLDFSSAFTALAAVTIGGLSLQVFRQCRNQITPVPIGPSHPVLGALTAIVLPAAVYTSFTVCDEDTCTNNDCCTYTVVATIAGPLAATVGATFNSSTLTATVTCRSNACARKCERKCDEKHY</sequence>
<dbReference type="AlphaFoldDB" id="A0A9X3XGW7"/>
<accession>A0A9X3XGW7</accession>
<dbReference type="EMBL" id="JAMRYU010000001">
    <property type="protein sequence ID" value="MDC4238983.1"/>
    <property type="molecule type" value="Genomic_DNA"/>
</dbReference>
<dbReference type="Proteomes" id="UP001141183">
    <property type="component" value="Unassembled WGS sequence"/>
</dbReference>
<reference evidence="1" key="1">
    <citation type="submission" date="2022-05" db="EMBL/GenBank/DDBJ databases">
        <title>Draft genome sequence of Clostridium tertium strain CP3 isolated from Peru.</title>
        <authorList>
            <person name="Hurtado R."/>
            <person name="Lima L."/>
            <person name="Sousa T."/>
            <person name="Jaiswal A.K."/>
            <person name="Tiwari S."/>
            <person name="Maturrano L."/>
            <person name="Brenig B."/>
            <person name="Azevedo V."/>
        </authorList>
    </citation>
    <scope>NUCLEOTIDE SEQUENCE</scope>
    <source>
        <strain evidence="1">CP3</strain>
    </source>
</reference>
<protein>
    <submittedName>
        <fullName evidence="1">DUF4489 domain-containing protein</fullName>
    </submittedName>
</protein>
<dbReference type="RefSeq" id="WP_008679747.1">
    <property type="nucleotide sequence ID" value="NZ_CABKOG010000003.1"/>
</dbReference>
<gene>
    <name evidence="1" type="ORF">NE398_02205</name>
</gene>